<gene>
    <name evidence="3" type="ORF">ABWK59_22130</name>
</gene>
<proteinExistence type="predicted"/>
<feature type="compositionally biased region" description="Pro residues" evidence="1">
    <location>
        <begin position="714"/>
        <end position="724"/>
    </location>
</feature>
<dbReference type="InterPro" id="IPR027417">
    <property type="entry name" value="P-loop_NTPase"/>
</dbReference>
<accession>A0AAU8JYE5</accession>
<dbReference type="GO" id="GO:0005524">
    <property type="term" value="F:ATP binding"/>
    <property type="evidence" value="ECO:0007669"/>
    <property type="project" value="UniProtKB-KW"/>
</dbReference>
<evidence type="ECO:0000256" key="1">
    <source>
        <dbReference type="SAM" id="MobiDB-lite"/>
    </source>
</evidence>
<feature type="region of interest" description="Disordered" evidence="1">
    <location>
        <begin position="613"/>
        <end position="736"/>
    </location>
</feature>
<organism evidence="3">
    <name type="scientific">Kitasatospora camelliae</name>
    <dbReference type="NCBI Taxonomy" id="3156397"/>
    <lineage>
        <taxon>Bacteria</taxon>
        <taxon>Bacillati</taxon>
        <taxon>Actinomycetota</taxon>
        <taxon>Actinomycetes</taxon>
        <taxon>Kitasatosporales</taxon>
        <taxon>Streptomycetaceae</taxon>
        <taxon>Kitasatospora</taxon>
    </lineage>
</organism>
<keyword evidence="2" id="KW-0472">Membrane</keyword>
<feature type="compositionally biased region" description="Basic and acidic residues" evidence="1">
    <location>
        <begin position="8"/>
        <end position="17"/>
    </location>
</feature>
<reference evidence="3" key="1">
    <citation type="submission" date="2024-06" db="EMBL/GenBank/DDBJ databases">
        <title>The genome sequences of Kitasatospora sp. strain HUAS MG31.</title>
        <authorList>
            <person name="Mo P."/>
        </authorList>
    </citation>
    <scope>NUCLEOTIDE SEQUENCE</scope>
    <source>
        <strain evidence="3">HUAS MG31</strain>
    </source>
</reference>
<feature type="region of interest" description="Disordered" evidence="1">
    <location>
        <begin position="1"/>
        <end position="45"/>
    </location>
</feature>
<dbReference type="SUPFAM" id="SSF52540">
    <property type="entry name" value="P-loop containing nucleoside triphosphate hydrolases"/>
    <property type="match status" value="1"/>
</dbReference>
<evidence type="ECO:0000256" key="2">
    <source>
        <dbReference type="SAM" id="Phobius"/>
    </source>
</evidence>
<feature type="compositionally biased region" description="Low complexity" evidence="1">
    <location>
        <begin position="664"/>
        <end position="694"/>
    </location>
</feature>
<keyword evidence="3" id="KW-0067">ATP-binding</keyword>
<protein>
    <submittedName>
        <fullName evidence="3">ATP-binding protein</fullName>
    </submittedName>
</protein>
<dbReference type="KEGG" id="kcm:ABWK59_22130"/>
<keyword evidence="2" id="KW-0812">Transmembrane</keyword>
<evidence type="ECO:0000313" key="3">
    <source>
        <dbReference type="EMBL" id="XCM81418.1"/>
    </source>
</evidence>
<keyword evidence="3" id="KW-0547">Nucleotide-binding</keyword>
<sequence length="736" mass="75927">MEQPTGDFRQDGARPRTGELVSGELLLTVGGPEGSEARPCPDEWRPAPRRIRNLVQARPELGPSPAVGPLALGSGPADLPLLDRERDVEQLLGLLAEGRSVRLVGQAGSGRSALLAAVAEAAAELAPDGVVRLGGHRRTANDLLQDLFAATHHAPGFRPDRAQLTDLLAGVGAIVVIDDVEPVGDELEDLVAAAPECAFLISVPPGSPQLALDSALRDHLVAGLSRSACLTLVSRLAGRPLDEAERAWAVDLWFESEGLPLRFVRAAALLRQRDAAVDTLVAAHEDRGTVFGTVRPVDEPDDPAVLESELRRTLPLPSVAESAAPALRLVDGLSDSARTVLHLALALGGECPTAPHLPALIEVGLGESALQELVDCGLAVSVGGHHRLTEGVLTRLADLWEPAGVADGAAEHFSWWVGNSSVSTAQLAAEAEVIVAVLTADRAADRPEAVLRLARAAAPALALSLRWGAWERVLQLGLEAARTAGSGADEAWFHQELGVFALCTGADRRSTAELEAAVAVRAALGEQRGSAGARRMLDLLRDEAAELADGAGELATVKRRPVIRRAIAHAPYRFRSIAAGAVRTGRDTRRTVIAASAAVVAVGVLGTAVGLSVLGTDTSPGGRVRHSGSQEDGTVPGDLNFSSSPSPEDTAAAATESGSPTAEPSPSGSTTSKKPTPTRSSPSATATTTHGPGPTQAPPQPNPKPSTGASSSTPPSPTTPPPTGETPTGTPSSTPT</sequence>
<feature type="compositionally biased region" description="Pro residues" evidence="1">
    <location>
        <begin position="695"/>
        <end position="704"/>
    </location>
</feature>
<keyword evidence="2" id="KW-1133">Transmembrane helix</keyword>
<dbReference type="EMBL" id="CP159872">
    <property type="protein sequence ID" value="XCM81418.1"/>
    <property type="molecule type" value="Genomic_DNA"/>
</dbReference>
<name>A0AAU8JYE5_9ACTN</name>
<dbReference type="RefSeq" id="WP_354642352.1">
    <property type="nucleotide sequence ID" value="NZ_CP159872.1"/>
</dbReference>
<feature type="compositionally biased region" description="Basic and acidic residues" evidence="1">
    <location>
        <begin position="35"/>
        <end position="45"/>
    </location>
</feature>
<feature type="compositionally biased region" description="Low complexity" evidence="1">
    <location>
        <begin position="725"/>
        <end position="736"/>
    </location>
</feature>
<dbReference type="AlphaFoldDB" id="A0AAU8JYE5"/>
<feature type="transmembrane region" description="Helical" evidence="2">
    <location>
        <begin position="592"/>
        <end position="615"/>
    </location>
</feature>